<organism evidence="2 3">
    <name type="scientific">Acipenser ruthenus</name>
    <name type="common">Sterlet sturgeon</name>
    <dbReference type="NCBI Taxonomy" id="7906"/>
    <lineage>
        <taxon>Eukaryota</taxon>
        <taxon>Metazoa</taxon>
        <taxon>Chordata</taxon>
        <taxon>Craniata</taxon>
        <taxon>Vertebrata</taxon>
        <taxon>Euteleostomi</taxon>
        <taxon>Actinopterygii</taxon>
        <taxon>Chondrostei</taxon>
        <taxon>Acipenseriformes</taxon>
        <taxon>Acipenseridae</taxon>
        <taxon>Acipenser</taxon>
    </lineage>
</organism>
<sequence length="67" mass="7516">MPQSGEITTESGSTTPNTNPVPVVVTGVVPEELYRYETKTRTRYDSEQFKCGQVDRYNNGMDESEVP</sequence>
<evidence type="ECO:0000313" key="2">
    <source>
        <dbReference type="EMBL" id="RXM32972.1"/>
    </source>
</evidence>
<gene>
    <name evidence="2" type="ORF">EOD39_5830</name>
</gene>
<evidence type="ECO:0000256" key="1">
    <source>
        <dbReference type="SAM" id="MobiDB-lite"/>
    </source>
</evidence>
<dbReference type="Proteomes" id="UP000289886">
    <property type="component" value="Unassembled WGS sequence"/>
</dbReference>
<evidence type="ECO:0000313" key="3">
    <source>
        <dbReference type="Proteomes" id="UP000289886"/>
    </source>
</evidence>
<reference evidence="2 3" key="1">
    <citation type="submission" date="2019-01" db="EMBL/GenBank/DDBJ databases">
        <title>Draft Genome and Complete Hox-Cluster Characterization of the Sterlet Sturgeon (Acipenser ruthenus).</title>
        <authorList>
            <person name="Wei Q."/>
        </authorList>
    </citation>
    <scope>NUCLEOTIDE SEQUENCE [LARGE SCALE GENOMIC DNA]</scope>
    <source>
        <strain evidence="2">WHYD16114868_AA</strain>
        <tissue evidence="2">Blood</tissue>
    </source>
</reference>
<dbReference type="EMBL" id="SCEB01214819">
    <property type="protein sequence ID" value="RXM32972.1"/>
    <property type="molecule type" value="Genomic_DNA"/>
</dbReference>
<accession>A0A444UCS8</accession>
<comment type="caution">
    <text evidence="2">The sequence shown here is derived from an EMBL/GenBank/DDBJ whole genome shotgun (WGS) entry which is preliminary data.</text>
</comment>
<proteinExistence type="predicted"/>
<keyword evidence="3" id="KW-1185">Reference proteome</keyword>
<protein>
    <submittedName>
        <fullName evidence="2">Uncharacterized protein</fullName>
    </submittedName>
</protein>
<feature type="region of interest" description="Disordered" evidence="1">
    <location>
        <begin position="1"/>
        <end position="23"/>
    </location>
</feature>
<name>A0A444UCS8_ACIRT</name>
<dbReference type="AlphaFoldDB" id="A0A444UCS8"/>